<dbReference type="Pfam" id="PF00440">
    <property type="entry name" value="TetR_N"/>
    <property type="match status" value="1"/>
</dbReference>
<dbReference type="RefSeq" id="WP_352011518.1">
    <property type="nucleotide sequence ID" value="NZ_JBHSBC010000045.1"/>
</dbReference>
<dbReference type="Pfam" id="PF21597">
    <property type="entry name" value="TetR_C_43"/>
    <property type="match status" value="1"/>
</dbReference>
<dbReference type="PANTHER" id="PTHR30055:SF234">
    <property type="entry name" value="HTH-TYPE TRANSCRIPTIONAL REGULATOR BETI"/>
    <property type="match status" value="1"/>
</dbReference>
<evidence type="ECO:0000256" key="1">
    <source>
        <dbReference type="ARBA" id="ARBA00023015"/>
    </source>
</evidence>
<comment type="caution">
    <text evidence="6">The sequence shown here is derived from an EMBL/GenBank/DDBJ whole genome shotgun (WGS) entry which is preliminary data.</text>
</comment>
<gene>
    <name evidence="6" type="ORF">ACFOYY_34710</name>
</gene>
<reference evidence="7" key="1">
    <citation type="journal article" date="2019" name="Int. J. Syst. Evol. Microbiol.">
        <title>The Global Catalogue of Microorganisms (GCM) 10K type strain sequencing project: providing services to taxonomists for standard genome sequencing and annotation.</title>
        <authorList>
            <consortium name="The Broad Institute Genomics Platform"/>
            <consortium name="The Broad Institute Genome Sequencing Center for Infectious Disease"/>
            <person name="Wu L."/>
            <person name="Ma J."/>
        </authorList>
    </citation>
    <scope>NUCLEOTIDE SEQUENCE [LARGE SCALE GENOMIC DNA]</scope>
    <source>
        <strain evidence="7">TBRC 7912</strain>
    </source>
</reference>
<dbReference type="Gene3D" id="1.10.357.10">
    <property type="entry name" value="Tetracycline Repressor, domain 2"/>
    <property type="match status" value="1"/>
</dbReference>
<dbReference type="InterPro" id="IPR050109">
    <property type="entry name" value="HTH-type_TetR-like_transc_reg"/>
</dbReference>
<name>A0ABV8FBM2_9ACTN</name>
<dbReference type="InterPro" id="IPR001647">
    <property type="entry name" value="HTH_TetR"/>
</dbReference>
<accession>A0ABV8FBM2</accession>
<feature type="domain" description="HTH tetR-type" evidence="5">
    <location>
        <begin position="13"/>
        <end position="72"/>
    </location>
</feature>
<evidence type="ECO:0000256" key="3">
    <source>
        <dbReference type="ARBA" id="ARBA00023163"/>
    </source>
</evidence>
<dbReference type="PRINTS" id="PR00455">
    <property type="entry name" value="HTHTETR"/>
</dbReference>
<dbReference type="PROSITE" id="PS50977">
    <property type="entry name" value="HTH_TETR_2"/>
    <property type="match status" value="1"/>
</dbReference>
<evidence type="ECO:0000313" key="6">
    <source>
        <dbReference type="EMBL" id="MFC3985326.1"/>
    </source>
</evidence>
<evidence type="ECO:0000259" key="5">
    <source>
        <dbReference type="PROSITE" id="PS50977"/>
    </source>
</evidence>
<proteinExistence type="predicted"/>
<feature type="DNA-binding region" description="H-T-H motif" evidence="4">
    <location>
        <begin position="35"/>
        <end position="54"/>
    </location>
</feature>
<evidence type="ECO:0000256" key="2">
    <source>
        <dbReference type="ARBA" id="ARBA00023125"/>
    </source>
</evidence>
<dbReference type="PANTHER" id="PTHR30055">
    <property type="entry name" value="HTH-TYPE TRANSCRIPTIONAL REGULATOR RUTR"/>
    <property type="match status" value="1"/>
</dbReference>
<dbReference type="SUPFAM" id="SSF48498">
    <property type="entry name" value="Tetracyclin repressor-like, C-terminal domain"/>
    <property type="match status" value="1"/>
</dbReference>
<dbReference type="InterPro" id="IPR049445">
    <property type="entry name" value="TetR_SbtR-like_C"/>
</dbReference>
<evidence type="ECO:0000313" key="7">
    <source>
        <dbReference type="Proteomes" id="UP001595698"/>
    </source>
</evidence>
<dbReference type="InterPro" id="IPR009057">
    <property type="entry name" value="Homeodomain-like_sf"/>
</dbReference>
<organism evidence="6 7">
    <name type="scientific">Streptosporangium jomthongense</name>
    <dbReference type="NCBI Taxonomy" id="1193683"/>
    <lineage>
        <taxon>Bacteria</taxon>
        <taxon>Bacillati</taxon>
        <taxon>Actinomycetota</taxon>
        <taxon>Actinomycetes</taxon>
        <taxon>Streptosporangiales</taxon>
        <taxon>Streptosporangiaceae</taxon>
        <taxon>Streptosporangium</taxon>
    </lineage>
</organism>
<keyword evidence="3" id="KW-0804">Transcription</keyword>
<dbReference type="Proteomes" id="UP001595698">
    <property type="component" value="Unassembled WGS sequence"/>
</dbReference>
<evidence type="ECO:0000256" key="4">
    <source>
        <dbReference type="PROSITE-ProRule" id="PRU00335"/>
    </source>
</evidence>
<dbReference type="EMBL" id="JBHSBC010000045">
    <property type="protein sequence ID" value="MFC3985326.1"/>
    <property type="molecule type" value="Genomic_DNA"/>
</dbReference>
<keyword evidence="1" id="KW-0805">Transcription regulation</keyword>
<protein>
    <submittedName>
        <fullName evidence="6">TetR/AcrR family transcriptional regulator</fullName>
    </submittedName>
</protein>
<sequence length="187" mass="20188">MATTQRPMRADARRNYERLLAAARVAFAEQGTEASLEEIARAAGVGIGTLYRHFPTRRALLEAVLHDGLVTLDTQARELLGSDSPQEALLEWTRHLMAHATVYRGLAATLMSSLNDPASELYGACQQTRAGGSALLAAAQRTGTVRDDVTGTDLMRLVNAVAWIGEHCGDDTSERLLGLVMDGLRAQ</sequence>
<dbReference type="SUPFAM" id="SSF46689">
    <property type="entry name" value="Homeodomain-like"/>
    <property type="match status" value="1"/>
</dbReference>
<keyword evidence="2 4" id="KW-0238">DNA-binding</keyword>
<dbReference type="InterPro" id="IPR036271">
    <property type="entry name" value="Tet_transcr_reg_TetR-rel_C_sf"/>
</dbReference>
<keyword evidence="7" id="KW-1185">Reference proteome</keyword>